<dbReference type="InterPro" id="IPR013112">
    <property type="entry name" value="FAD-bd_8"/>
</dbReference>
<evidence type="ECO:0000256" key="13">
    <source>
        <dbReference type="ARBA" id="ARBA00022989"/>
    </source>
</evidence>
<dbReference type="PROSITE" id="PS51384">
    <property type="entry name" value="FAD_FR"/>
    <property type="match status" value="1"/>
</dbReference>
<evidence type="ECO:0000256" key="1">
    <source>
        <dbReference type="ARBA" id="ARBA00001974"/>
    </source>
</evidence>
<evidence type="ECO:0000256" key="15">
    <source>
        <dbReference type="ARBA" id="ARBA00023004"/>
    </source>
</evidence>
<dbReference type="GO" id="GO:0006879">
    <property type="term" value="P:intracellular iron ion homeostasis"/>
    <property type="evidence" value="ECO:0007669"/>
    <property type="project" value="TreeGrafter"/>
</dbReference>
<evidence type="ECO:0000256" key="14">
    <source>
        <dbReference type="ARBA" id="ARBA00023002"/>
    </source>
</evidence>
<feature type="transmembrane region" description="Helical" evidence="20">
    <location>
        <begin position="379"/>
        <end position="401"/>
    </location>
</feature>
<evidence type="ECO:0000256" key="10">
    <source>
        <dbReference type="ARBA" id="ARBA00022827"/>
    </source>
</evidence>
<dbReference type="Gene3D" id="3.40.50.80">
    <property type="entry name" value="Nucleotide-binding domain of ferredoxin-NADP reductase (FNR) module"/>
    <property type="match status" value="1"/>
</dbReference>
<dbReference type="KEGG" id="lth:KLTH0C01056g"/>
<dbReference type="GO" id="GO:0052851">
    <property type="term" value="F:ferric-chelate reductase (NADPH) activity"/>
    <property type="evidence" value="ECO:0007669"/>
    <property type="project" value="UniProtKB-EC"/>
</dbReference>
<comment type="subcellular location">
    <subcellularLocation>
        <location evidence="2">Cell membrane</location>
        <topology evidence="2">Multi-pass membrane protein</topology>
    </subcellularLocation>
</comment>
<dbReference type="PANTHER" id="PTHR32361:SF9">
    <property type="entry name" value="FERRIC REDUCTASE TRANSMEMBRANE COMPONENT 3-RELATED"/>
    <property type="match status" value="1"/>
</dbReference>
<dbReference type="HOGENOM" id="CLU_010365_4_0_1"/>
<keyword evidence="18" id="KW-0325">Glycoprotein</keyword>
<feature type="transmembrane region" description="Helical" evidence="20">
    <location>
        <begin position="266"/>
        <end position="283"/>
    </location>
</feature>
<dbReference type="Proteomes" id="UP000002036">
    <property type="component" value="Chromosome C"/>
</dbReference>
<evidence type="ECO:0000256" key="16">
    <source>
        <dbReference type="ARBA" id="ARBA00023065"/>
    </source>
</evidence>
<evidence type="ECO:0000256" key="20">
    <source>
        <dbReference type="SAM" id="Phobius"/>
    </source>
</evidence>
<dbReference type="InterPro" id="IPR051410">
    <property type="entry name" value="Ferric/Cupric_Reductase"/>
</dbReference>
<keyword evidence="17 20" id="KW-0472">Membrane</keyword>
<name>C5DDH6_LACTC</name>
<dbReference type="InterPro" id="IPR013121">
    <property type="entry name" value="Fe_red_NAD-bd_6"/>
</dbReference>
<dbReference type="InterPro" id="IPR017927">
    <property type="entry name" value="FAD-bd_FR_type"/>
</dbReference>
<feature type="transmembrane region" description="Helical" evidence="20">
    <location>
        <begin position="408"/>
        <end position="425"/>
    </location>
</feature>
<feature type="domain" description="FAD-binding FR-type" evidence="21">
    <location>
        <begin position="442"/>
        <end position="559"/>
    </location>
</feature>
<dbReference type="GO" id="GO:0006826">
    <property type="term" value="P:iron ion transport"/>
    <property type="evidence" value="ECO:0007669"/>
    <property type="project" value="UniProtKB-ARBA"/>
</dbReference>
<dbReference type="GeneID" id="8291133"/>
<keyword evidence="8" id="KW-0285">Flavoprotein</keyword>
<evidence type="ECO:0000256" key="6">
    <source>
        <dbReference type="ARBA" id="ARBA00022475"/>
    </source>
</evidence>
<evidence type="ECO:0000256" key="2">
    <source>
        <dbReference type="ARBA" id="ARBA00004651"/>
    </source>
</evidence>
<dbReference type="RefSeq" id="XP_002552275.1">
    <property type="nucleotide sequence ID" value="XM_002552229.1"/>
</dbReference>
<comment type="cofactor">
    <cofactor evidence="1">
        <name>FAD</name>
        <dbReference type="ChEBI" id="CHEBI:57692"/>
    </cofactor>
</comment>
<dbReference type="CDD" id="cd06186">
    <property type="entry name" value="NOX_Duox_like_FAD_NADP"/>
    <property type="match status" value="1"/>
</dbReference>
<dbReference type="PANTHER" id="PTHR32361">
    <property type="entry name" value="FERRIC/CUPRIC REDUCTASE TRANSMEMBRANE COMPONENT"/>
    <property type="match status" value="1"/>
</dbReference>
<dbReference type="InParanoid" id="C5DDH6"/>
<evidence type="ECO:0000256" key="3">
    <source>
        <dbReference type="ARBA" id="ARBA00006278"/>
    </source>
</evidence>
<dbReference type="SUPFAM" id="SSF63380">
    <property type="entry name" value="Riboflavin synthase domain-like"/>
    <property type="match status" value="1"/>
</dbReference>
<evidence type="ECO:0000313" key="23">
    <source>
        <dbReference type="Proteomes" id="UP000002036"/>
    </source>
</evidence>
<dbReference type="AlphaFoldDB" id="C5DDH6"/>
<comment type="similarity">
    <text evidence="3">Belongs to the ferric reductase (FRE) family.</text>
</comment>
<keyword evidence="11" id="KW-0521">NADP</keyword>
<keyword evidence="12" id="KW-0249">Electron transport</keyword>
<evidence type="ECO:0000256" key="9">
    <source>
        <dbReference type="ARBA" id="ARBA00022692"/>
    </source>
</evidence>
<reference evidence="22 23" key="1">
    <citation type="journal article" date="2009" name="Genome Res.">
        <title>Comparative genomics of protoploid Saccharomycetaceae.</title>
        <authorList>
            <consortium name="The Genolevures Consortium"/>
            <person name="Souciet J.-L."/>
            <person name="Dujon B."/>
            <person name="Gaillardin C."/>
            <person name="Johnston M."/>
            <person name="Baret P.V."/>
            <person name="Cliften P."/>
            <person name="Sherman D.J."/>
            <person name="Weissenbach J."/>
            <person name="Westhof E."/>
            <person name="Wincker P."/>
            <person name="Jubin C."/>
            <person name="Poulain J."/>
            <person name="Barbe V."/>
            <person name="Segurens B."/>
            <person name="Artiguenave F."/>
            <person name="Anthouard V."/>
            <person name="Vacherie B."/>
            <person name="Val M.-E."/>
            <person name="Fulton R.S."/>
            <person name="Minx P."/>
            <person name="Wilson R."/>
            <person name="Durrens P."/>
            <person name="Jean G."/>
            <person name="Marck C."/>
            <person name="Martin T."/>
            <person name="Nikolski M."/>
            <person name="Rolland T."/>
            <person name="Seret M.-L."/>
            <person name="Casaregola S."/>
            <person name="Despons L."/>
            <person name="Fairhead C."/>
            <person name="Fischer G."/>
            <person name="Lafontaine I."/>
            <person name="Leh V."/>
            <person name="Lemaire M."/>
            <person name="de Montigny J."/>
            <person name="Neuveglise C."/>
            <person name="Thierry A."/>
            <person name="Blanc-Lenfle I."/>
            <person name="Bleykasten C."/>
            <person name="Diffels J."/>
            <person name="Fritsch E."/>
            <person name="Frangeul L."/>
            <person name="Goeffon A."/>
            <person name="Jauniaux N."/>
            <person name="Kachouri-Lafond R."/>
            <person name="Payen C."/>
            <person name="Potier S."/>
            <person name="Pribylova L."/>
            <person name="Ozanne C."/>
            <person name="Richard G.-F."/>
            <person name="Sacerdot C."/>
            <person name="Straub M.-L."/>
            <person name="Talla E."/>
        </authorList>
    </citation>
    <scope>NUCLEOTIDE SEQUENCE [LARGE SCALE GENOMIC DNA]</scope>
    <source>
        <strain evidence="23">ATCC 56472 / CBS 6340 / NRRL Y-8284</strain>
    </source>
</reference>
<keyword evidence="23" id="KW-1185">Reference proteome</keyword>
<sequence length="744" mass="85370">MALSGLTARVVYKCAMCGRVLFLEVLFQNCSYLYSMKLPLPIALAQFIVSCSAKPSELTYKEIDYVAYSCMYTLSSTAAWCSSDLYGLSCYCTDDNAMGSFLYCVHEFLETKNPDTVEEWVYPQCANSTVEGLKQIYENSTNYMVNTSEVPGFNISVPVDFPVYVNATMYQYNYMTYNAFWGNLKHANFMGTGAVAYWGLVFLCGTISSMMHRFAPRLTLSLNKKSSQLWIVRWYRKNVSLPAAFGTVHTKRNFALGLLPTRLESLIIFGFFVMVLLFQAVNIKRTMNNTFFPEKVQEISRYVGDRSGVIANYLMTLTYLLAGRNQIFMWLTGWKQSTFMTYHKWVGRFLFLTVFTHTISMLMYTYAEDAYEYYSGSQWWRYGAAATVAGGTMFLQAFSWLREKNYEVFLYVHIAMAIVFLLGAWKHIEIFDYQEWAYATLAIWAFDRVVRLVRIFSFGVKTAKVCIVSNETLQVTVDRGSWWPFFPGAFGYVHFLKTSIFWQSHPFTVCKTDNNELRLYIKIKRGVTEILYKQLLNEPNYTGEVKIAVEGPYGDKKPAKSYEQVLLYSGGNGIPGPYAYAKELGVTANTQKTQFVKLYWVIRHWNSLDWSLEELQALQKYTNIQTVIYVTKAHEVKFGDKLLPHFEPSCSSSSIAEKDSAVAITSAAYNDVLQKVLPHIEFREGRPVISDVVREDIEDCQDKNTALITCGHSDMCDEIRQVIAVKVGDHKTSRIDLFEELQTW</sequence>
<accession>C5DDH6</accession>
<keyword evidence="13 20" id="KW-1133">Transmembrane helix</keyword>
<evidence type="ECO:0000259" key="21">
    <source>
        <dbReference type="PROSITE" id="PS51384"/>
    </source>
</evidence>
<proteinExistence type="inferred from homology"/>
<keyword evidence="5" id="KW-0813">Transport</keyword>
<dbReference type="eggNOG" id="KOG0039">
    <property type="taxonomic scope" value="Eukaryota"/>
</dbReference>
<keyword evidence="7" id="KW-0479">Metal-binding</keyword>
<evidence type="ECO:0000256" key="12">
    <source>
        <dbReference type="ARBA" id="ARBA00022982"/>
    </source>
</evidence>
<dbReference type="EC" id="1.16.1.9" evidence="4"/>
<dbReference type="Pfam" id="PF01794">
    <property type="entry name" value="Ferric_reduct"/>
    <property type="match status" value="1"/>
</dbReference>
<feature type="transmembrane region" description="Helical" evidence="20">
    <location>
        <begin position="195"/>
        <end position="215"/>
    </location>
</feature>
<comment type="catalytic activity">
    <reaction evidence="19">
        <text>2 a Fe(II)-siderophore + NADP(+) + H(+) = 2 a Fe(III)-siderophore + NADPH</text>
        <dbReference type="Rhea" id="RHEA:28795"/>
        <dbReference type="Rhea" id="RHEA-COMP:11342"/>
        <dbReference type="Rhea" id="RHEA-COMP:11344"/>
        <dbReference type="ChEBI" id="CHEBI:15378"/>
        <dbReference type="ChEBI" id="CHEBI:29033"/>
        <dbReference type="ChEBI" id="CHEBI:29034"/>
        <dbReference type="ChEBI" id="CHEBI:57783"/>
        <dbReference type="ChEBI" id="CHEBI:58349"/>
        <dbReference type="EC" id="1.16.1.9"/>
    </reaction>
</comment>
<protein>
    <recommendedName>
        <fullName evidence="4">ferric-chelate reductase (NADPH)</fullName>
        <ecNumber evidence="4">1.16.1.9</ecNumber>
    </recommendedName>
</protein>
<dbReference type="EMBL" id="CU928167">
    <property type="protein sequence ID" value="CAR21837.1"/>
    <property type="molecule type" value="Genomic_DNA"/>
</dbReference>
<dbReference type="OrthoDB" id="4494341at2759"/>
<dbReference type="Pfam" id="PF08022">
    <property type="entry name" value="FAD_binding_8"/>
    <property type="match status" value="1"/>
</dbReference>
<keyword evidence="15" id="KW-0408">Iron</keyword>
<keyword evidence="7" id="KW-0349">Heme</keyword>
<evidence type="ECO:0000256" key="11">
    <source>
        <dbReference type="ARBA" id="ARBA00022857"/>
    </source>
</evidence>
<keyword evidence="6" id="KW-1003">Cell membrane</keyword>
<evidence type="ECO:0000256" key="5">
    <source>
        <dbReference type="ARBA" id="ARBA00022448"/>
    </source>
</evidence>
<keyword evidence="14" id="KW-0560">Oxidoreductase</keyword>
<keyword evidence="9 20" id="KW-0812">Transmembrane</keyword>
<dbReference type="InterPro" id="IPR017938">
    <property type="entry name" value="Riboflavin_synthase-like_b-brl"/>
</dbReference>
<dbReference type="SFLD" id="SFLDS00052">
    <property type="entry name" value="Ferric_Reductase_Domain"/>
    <property type="match status" value="1"/>
</dbReference>
<feature type="transmembrane region" description="Helical" evidence="20">
    <location>
        <begin position="345"/>
        <end position="367"/>
    </location>
</feature>
<evidence type="ECO:0000256" key="17">
    <source>
        <dbReference type="ARBA" id="ARBA00023136"/>
    </source>
</evidence>
<evidence type="ECO:0000256" key="4">
    <source>
        <dbReference type="ARBA" id="ARBA00012668"/>
    </source>
</evidence>
<evidence type="ECO:0000256" key="7">
    <source>
        <dbReference type="ARBA" id="ARBA00022617"/>
    </source>
</evidence>
<dbReference type="SUPFAM" id="SSF52343">
    <property type="entry name" value="Ferredoxin reductase-like, C-terminal NADP-linked domain"/>
    <property type="match status" value="1"/>
</dbReference>
<organism evidence="22 23">
    <name type="scientific">Lachancea thermotolerans (strain ATCC 56472 / CBS 6340 / NRRL Y-8284)</name>
    <name type="common">Yeast</name>
    <name type="synonym">Kluyveromyces thermotolerans</name>
    <dbReference type="NCBI Taxonomy" id="559295"/>
    <lineage>
        <taxon>Eukaryota</taxon>
        <taxon>Fungi</taxon>
        <taxon>Dikarya</taxon>
        <taxon>Ascomycota</taxon>
        <taxon>Saccharomycotina</taxon>
        <taxon>Saccharomycetes</taxon>
        <taxon>Saccharomycetales</taxon>
        <taxon>Saccharomycetaceae</taxon>
        <taxon>Lachancea</taxon>
    </lineage>
</organism>
<dbReference type="GO" id="GO:0005886">
    <property type="term" value="C:plasma membrane"/>
    <property type="evidence" value="ECO:0007669"/>
    <property type="project" value="UniProtKB-SubCell"/>
</dbReference>
<dbReference type="InterPro" id="IPR013130">
    <property type="entry name" value="Fe3_Rdtase_TM_dom"/>
</dbReference>
<dbReference type="OMA" id="FITYHRH"/>
<keyword evidence="10" id="KW-0274">FAD</keyword>
<gene>
    <name evidence="22" type="ordered locus">KLTH0C01056g</name>
</gene>
<dbReference type="SFLD" id="SFLDG01168">
    <property type="entry name" value="Ferric_reductase_subgroup_(FRE"/>
    <property type="match status" value="1"/>
</dbReference>
<dbReference type="InterPro" id="IPR039261">
    <property type="entry name" value="FNR_nucleotide-bd"/>
</dbReference>
<evidence type="ECO:0000256" key="8">
    <source>
        <dbReference type="ARBA" id="ARBA00022630"/>
    </source>
</evidence>
<evidence type="ECO:0000256" key="19">
    <source>
        <dbReference type="ARBA" id="ARBA00048483"/>
    </source>
</evidence>
<evidence type="ECO:0000256" key="18">
    <source>
        <dbReference type="ARBA" id="ARBA00023180"/>
    </source>
</evidence>
<evidence type="ECO:0000313" key="22">
    <source>
        <dbReference type="EMBL" id="CAR21837.1"/>
    </source>
</evidence>
<dbReference type="Pfam" id="PF08030">
    <property type="entry name" value="NAD_binding_6"/>
    <property type="match status" value="1"/>
</dbReference>
<keyword evidence="16" id="KW-0406">Ion transport</keyword>
<dbReference type="GO" id="GO:0015677">
    <property type="term" value="P:copper ion import"/>
    <property type="evidence" value="ECO:0007669"/>
    <property type="project" value="TreeGrafter"/>
</dbReference>